<evidence type="ECO:0000313" key="1">
    <source>
        <dbReference type="EMBL" id="MBC5668105.1"/>
    </source>
</evidence>
<evidence type="ECO:0000313" key="2">
    <source>
        <dbReference type="Proteomes" id="UP000597877"/>
    </source>
</evidence>
<accession>A0ABR7F3B3</accession>
<protein>
    <submittedName>
        <fullName evidence="1">Uncharacterized protein</fullName>
    </submittedName>
</protein>
<dbReference type="Proteomes" id="UP000597877">
    <property type="component" value="Unassembled WGS sequence"/>
</dbReference>
<name>A0ABR7F3B3_9FIRM</name>
<comment type="caution">
    <text evidence="1">The sequence shown here is derived from an EMBL/GenBank/DDBJ whole genome shotgun (WGS) entry which is preliminary data.</text>
</comment>
<organism evidence="1 2">
    <name type="scientific">Eubacterium segne</name>
    <dbReference type="NCBI Taxonomy" id="2763045"/>
    <lineage>
        <taxon>Bacteria</taxon>
        <taxon>Bacillati</taxon>
        <taxon>Bacillota</taxon>
        <taxon>Clostridia</taxon>
        <taxon>Eubacteriales</taxon>
        <taxon>Eubacteriaceae</taxon>
        <taxon>Eubacterium</taxon>
    </lineage>
</organism>
<dbReference type="EMBL" id="JACOOZ010000005">
    <property type="protein sequence ID" value="MBC5668105.1"/>
    <property type="molecule type" value="Genomic_DNA"/>
</dbReference>
<keyword evidence="2" id="KW-1185">Reference proteome</keyword>
<dbReference type="RefSeq" id="WP_186840429.1">
    <property type="nucleotide sequence ID" value="NZ_JACOOZ010000005.1"/>
</dbReference>
<proteinExistence type="predicted"/>
<reference evidence="1 2" key="1">
    <citation type="submission" date="2020-08" db="EMBL/GenBank/DDBJ databases">
        <title>Genome public.</title>
        <authorList>
            <person name="Liu C."/>
            <person name="Sun Q."/>
        </authorList>
    </citation>
    <scope>NUCLEOTIDE SEQUENCE [LARGE SCALE GENOMIC DNA]</scope>
    <source>
        <strain evidence="1 2">BX4</strain>
    </source>
</reference>
<sequence length="102" mass="12598">MPYFTGLYFKDENVFFALYPTENGPVMYYEGKEYPLKKDLHIYLTKAEKSREFRIEEYNICIQYRISPYVGFDVWSDEKDVDLFYQIEQSYKNHEYYKKFTK</sequence>
<gene>
    <name evidence="1" type="ORF">H8S00_08940</name>
</gene>